<gene>
    <name evidence="1" type="ORF">HM1_0045</name>
</gene>
<proteinExistence type="predicted"/>
<evidence type="ECO:0000313" key="2">
    <source>
        <dbReference type="Proteomes" id="UP000008550"/>
    </source>
</evidence>
<dbReference type="KEGG" id="hmo:HM1_0045"/>
<protein>
    <recommendedName>
        <fullName evidence="3">Plasmid related protein</fullName>
    </recommendedName>
</protein>
<dbReference type="AlphaFoldDB" id="B0THZ7"/>
<dbReference type="Proteomes" id="UP000008550">
    <property type="component" value="Chromosome"/>
</dbReference>
<sequence>MKYGRLVATRGIAEEMESDLAFAREIAAAFGRYQRHDWGDLCQEDKTLNDQAVESGDRVMAAYLTSKGKIWIITEWDRSATTILFPSEY</sequence>
<name>B0THZ7_HELMI</name>
<dbReference type="STRING" id="498761.HM1_0045"/>
<dbReference type="RefSeq" id="WP_012281219.1">
    <property type="nucleotide sequence ID" value="NC_010337.2"/>
</dbReference>
<dbReference type="OrthoDB" id="5522207at2"/>
<accession>B0THZ7</accession>
<dbReference type="EMBL" id="CP000930">
    <property type="protein sequence ID" value="ABZ82670.1"/>
    <property type="molecule type" value="Genomic_DNA"/>
</dbReference>
<evidence type="ECO:0008006" key="3">
    <source>
        <dbReference type="Google" id="ProtNLM"/>
    </source>
</evidence>
<keyword evidence="2" id="KW-1185">Reference proteome</keyword>
<evidence type="ECO:0000313" key="1">
    <source>
        <dbReference type="EMBL" id="ABZ82670.1"/>
    </source>
</evidence>
<organism evidence="1 2">
    <name type="scientific">Heliobacterium modesticaldum (strain ATCC 51547 / Ice1)</name>
    <dbReference type="NCBI Taxonomy" id="498761"/>
    <lineage>
        <taxon>Bacteria</taxon>
        <taxon>Bacillati</taxon>
        <taxon>Bacillota</taxon>
        <taxon>Clostridia</taxon>
        <taxon>Eubacteriales</taxon>
        <taxon>Heliobacteriaceae</taxon>
        <taxon>Heliomicrobium</taxon>
    </lineage>
</organism>
<reference evidence="1 2" key="1">
    <citation type="journal article" date="2008" name="J. Bacteriol.">
        <title>The genome of Heliobacterium modesticaldum, a phototrophic representative of the Firmicutes containing the simplest photosynthetic apparatus.</title>
        <authorList>
            <person name="Sattley W.M."/>
            <person name="Madigan M.T."/>
            <person name="Swingley W.D."/>
            <person name="Cheung P.C."/>
            <person name="Clocksin K.M."/>
            <person name="Conrad A.L."/>
            <person name="Dejesa L.C."/>
            <person name="Honchak B.M."/>
            <person name="Jung D.O."/>
            <person name="Karbach L.E."/>
            <person name="Kurdoglu A."/>
            <person name="Lahiri S."/>
            <person name="Mastrian S.D."/>
            <person name="Page L.E."/>
            <person name="Taylor H.L."/>
            <person name="Wang Z.T."/>
            <person name="Raymond J."/>
            <person name="Chen M."/>
            <person name="Blankenship R.E."/>
            <person name="Touchman J.W."/>
        </authorList>
    </citation>
    <scope>NUCLEOTIDE SEQUENCE [LARGE SCALE GENOMIC DNA]</scope>
    <source>
        <strain evidence="2">ATCC 51547 / Ice1</strain>
    </source>
</reference>
<dbReference type="eggNOG" id="ENOG5032YPG">
    <property type="taxonomic scope" value="Bacteria"/>
</dbReference>
<dbReference type="HOGENOM" id="CLU_162353_1_0_9"/>